<dbReference type="GeneID" id="89938165"/>
<dbReference type="AlphaFoldDB" id="A0AAN6TMP1"/>
<dbReference type="RefSeq" id="XP_064674823.1">
    <property type="nucleotide sequence ID" value="XM_064814040.1"/>
</dbReference>
<evidence type="ECO:0000313" key="3">
    <source>
        <dbReference type="Proteomes" id="UP001302812"/>
    </source>
</evidence>
<feature type="compositionally biased region" description="Basic and acidic residues" evidence="1">
    <location>
        <begin position="27"/>
        <end position="44"/>
    </location>
</feature>
<evidence type="ECO:0000256" key="1">
    <source>
        <dbReference type="SAM" id="MobiDB-lite"/>
    </source>
</evidence>
<proteinExistence type="predicted"/>
<dbReference type="EMBL" id="MU853332">
    <property type="protein sequence ID" value="KAK4117253.1"/>
    <property type="molecule type" value="Genomic_DNA"/>
</dbReference>
<keyword evidence="3" id="KW-1185">Reference proteome</keyword>
<gene>
    <name evidence="2" type="ORF">N656DRAFT_773328</name>
</gene>
<reference evidence="2" key="2">
    <citation type="submission" date="2023-05" db="EMBL/GenBank/DDBJ databases">
        <authorList>
            <consortium name="Lawrence Berkeley National Laboratory"/>
            <person name="Steindorff A."/>
            <person name="Hensen N."/>
            <person name="Bonometti L."/>
            <person name="Westerberg I."/>
            <person name="Brannstrom I.O."/>
            <person name="Guillou S."/>
            <person name="Cros-Aarteil S."/>
            <person name="Calhoun S."/>
            <person name="Haridas S."/>
            <person name="Kuo A."/>
            <person name="Mondo S."/>
            <person name="Pangilinan J."/>
            <person name="Riley R."/>
            <person name="Labutti K."/>
            <person name="Andreopoulos B."/>
            <person name="Lipzen A."/>
            <person name="Chen C."/>
            <person name="Yanf M."/>
            <person name="Daum C."/>
            <person name="Ng V."/>
            <person name="Clum A."/>
            <person name="Ohm R."/>
            <person name="Martin F."/>
            <person name="Silar P."/>
            <person name="Natvig D."/>
            <person name="Lalanne C."/>
            <person name="Gautier V."/>
            <person name="Ament-Velasquez S.L."/>
            <person name="Kruys A."/>
            <person name="Hutchinson M.I."/>
            <person name="Powell A.J."/>
            <person name="Barry K."/>
            <person name="Miller A.N."/>
            <person name="Grigoriev I.V."/>
            <person name="Debuchy R."/>
            <person name="Gladieux P."/>
            <person name="Thoren M.H."/>
            <person name="Johannesson H."/>
        </authorList>
    </citation>
    <scope>NUCLEOTIDE SEQUENCE</scope>
    <source>
        <strain evidence="2">CBS 508.74</strain>
    </source>
</reference>
<protein>
    <submittedName>
        <fullName evidence="2">Uncharacterized protein</fullName>
    </submittedName>
</protein>
<name>A0AAN6TMP1_9PEZI</name>
<evidence type="ECO:0000313" key="2">
    <source>
        <dbReference type="EMBL" id="KAK4117253.1"/>
    </source>
</evidence>
<feature type="compositionally biased region" description="Basic residues" evidence="1">
    <location>
        <begin position="1"/>
        <end position="14"/>
    </location>
</feature>
<feature type="region of interest" description="Disordered" evidence="1">
    <location>
        <begin position="1"/>
        <end position="111"/>
    </location>
</feature>
<dbReference type="Proteomes" id="UP001302812">
    <property type="component" value="Unassembled WGS sequence"/>
</dbReference>
<accession>A0AAN6TMP1</accession>
<reference evidence="2" key="1">
    <citation type="journal article" date="2023" name="Mol. Phylogenet. Evol.">
        <title>Genome-scale phylogeny and comparative genomics of the fungal order Sordariales.</title>
        <authorList>
            <person name="Hensen N."/>
            <person name="Bonometti L."/>
            <person name="Westerberg I."/>
            <person name="Brannstrom I.O."/>
            <person name="Guillou S."/>
            <person name="Cros-Aarteil S."/>
            <person name="Calhoun S."/>
            <person name="Haridas S."/>
            <person name="Kuo A."/>
            <person name="Mondo S."/>
            <person name="Pangilinan J."/>
            <person name="Riley R."/>
            <person name="LaButti K."/>
            <person name="Andreopoulos B."/>
            <person name="Lipzen A."/>
            <person name="Chen C."/>
            <person name="Yan M."/>
            <person name="Daum C."/>
            <person name="Ng V."/>
            <person name="Clum A."/>
            <person name="Steindorff A."/>
            <person name="Ohm R.A."/>
            <person name="Martin F."/>
            <person name="Silar P."/>
            <person name="Natvig D.O."/>
            <person name="Lalanne C."/>
            <person name="Gautier V."/>
            <person name="Ament-Velasquez S.L."/>
            <person name="Kruys A."/>
            <person name="Hutchinson M.I."/>
            <person name="Powell A.J."/>
            <person name="Barry K."/>
            <person name="Miller A.N."/>
            <person name="Grigoriev I.V."/>
            <person name="Debuchy R."/>
            <person name="Gladieux P."/>
            <person name="Hiltunen Thoren M."/>
            <person name="Johannesson H."/>
        </authorList>
    </citation>
    <scope>NUCLEOTIDE SEQUENCE</scope>
    <source>
        <strain evidence="2">CBS 508.74</strain>
    </source>
</reference>
<organism evidence="2 3">
    <name type="scientific">Canariomyces notabilis</name>
    <dbReference type="NCBI Taxonomy" id="2074819"/>
    <lineage>
        <taxon>Eukaryota</taxon>
        <taxon>Fungi</taxon>
        <taxon>Dikarya</taxon>
        <taxon>Ascomycota</taxon>
        <taxon>Pezizomycotina</taxon>
        <taxon>Sordariomycetes</taxon>
        <taxon>Sordariomycetidae</taxon>
        <taxon>Sordariales</taxon>
        <taxon>Chaetomiaceae</taxon>
        <taxon>Canariomyces</taxon>
    </lineage>
</organism>
<comment type="caution">
    <text evidence="2">The sequence shown here is derived from an EMBL/GenBank/DDBJ whole genome shotgun (WGS) entry which is preliminary data.</text>
</comment>
<sequence>MPVPKKATHPHHVVPKHETGYTDEAAEECHDLIDRAEEDAHLHEPGSMYSTRESGEPPHRMPKSGLEGSSSSQSQSQASGMGGKLQETAKNITRTAGEKMGQMKETMGLKK</sequence>
<feature type="compositionally biased region" description="Low complexity" evidence="1">
    <location>
        <begin position="64"/>
        <end position="79"/>
    </location>
</feature>